<dbReference type="Pfam" id="PF00501">
    <property type="entry name" value="AMP-binding"/>
    <property type="match status" value="1"/>
</dbReference>
<dbReference type="InterPro" id="IPR045851">
    <property type="entry name" value="AMP-bd_C_sf"/>
</dbReference>
<evidence type="ECO:0000313" key="4">
    <source>
        <dbReference type="EMBL" id="AMT92589.1"/>
    </source>
</evidence>
<dbReference type="PROSITE" id="PS00455">
    <property type="entry name" value="AMP_BINDING"/>
    <property type="match status" value="1"/>
</dbReference>
<dbReference type="RefSeq" id="WP_062860480.1">
    <property type="nucleotide sequence ID" value="NZ_CP014869.1"/>
</dbReference>
<dbReference type="CDD" id="cd04433">
    <property type="entry name" value="AFD_class_I"/>
    <property type="match status" value="1"/>
</dbReference>
<dbReference type="PANTHER" id="PTHR43201:SF5">
    <property type="entry name" value="MEDIUM-CHAIN ACYL-COA LIGASE ACSF2, MITOCHONDRIAL"/>
    <property type="match status" value="1"/>
</dbReference>
<accession>A0A144M2D7</accession>
<dbReference type="KEGG" id="bly:A2T55_01210"/>
<reference evidence="5" key="1">
    <citation type="submission" date="2016-03" db="EMBL/GenBank/DDBJ databases">
        <authorList>
            <person name="Ploux O."/>
        </authorList>
    </citation>
    <scope>NUCLEOTIDE SEQUENCE [LARGE SCALE GENOMIC DNA]</scope>
    <source>
        <strain evidence="5">BS258</strain>
    </source>
</reference>
<organism evidence="4 5">
    <name type="scientific">Brevibacterium linens</name>
    <dbReference type="NCBI Taxonomy" id="1703"/>
    <lineage>
        <taxon>Bacteria</taxon>
        <taxon>Bacillati</taxon>
        <taxon>Actinomycetota</taxon>
        <taxon>Actinomycetes</taxon>
        <taxon>Micrococcales</taxon>
        <taxon>Brevibacteriaceae</taxon>
        <taxon>Brevibacterium</taxon>
    </lineage>
</organism>
<gene>
    <name evidence="4" type="ORF">A2T55_01210</name>
</gene>
<evidence type="ECO:0000259" key="3">
    <source>
        <dbReference type="Pfam" id="PF00501"/>
    </source>
</evidence>
<protein>
    <submittedName>
        <fullName evidence="4">Long-chain fatty acid--CoA ligase</fullName>
    </submittedName>
</protein>
<dbReference type="InterPro" id="IPR000873">
    <property type="entry name" value="AMP-dep_synth/lig_dom"/>
</dbReference>
<dbReference type="Gene3D" id="3.30.300.30">
    <property type="match status" value="1"/>
</dbReference>
<dbReference type="AlphaFoldDB" id="A0A144M2D7"/>
<dbReference type="SUPFAM" id="SSF56801">
    <property type="entry name" value="Acetyl-CoA synthetase-like"/>
    <property type="match status" value="1"/>
</dbReference>
<evidence type="ECO:0000313" key="5">
    <source>
        <dbReference type="Proteomes" id="UP000075950"/>
    </source>
</evidence>
<dbReference type="EMBL" id="CP014869">
    <property type="protein sequence ID" value="AMT92589.1"/>
    <property type="molecule type" value="Genomic_DNA"/>
</dbReference>
<dbReference type="GO" id="GO:0031956">
    <property type="term" value="F:medium-chain fatty acid-CoA ligase activity"/>
    <property type="evidence" value="ECO:0007669"/>
    <property type="project" value="TreeGrafter"/>
</dbReference>
<proteinExistence type="inferred from homology"/>
<dbReference type="InterPro" id="IPR020845">
    <property type="entry name" value="AMP-binding_CS"/>
</dbReference>
<name>A0A144M2D7_BRELN</name>
<dbReference type="PANTHER" id="PTHR43201">
    <property type="entry name" value="ACYL-COA SYNTHETASE"/>
    <property type="match status" value="1"/>
</dbReference>
<sequence length="539" mass="56198">MPITSRILEVAATDPDRLALVGSPSETEGQAGAEGTHSLTYAQLARGSATMSAAVDALHDEQSDPPIPAPETHGIPITAVSLTSAFETSRIIAGLAGFRAVSATIDPRWPLDHQVGVITTTGIGLVISDSTQLAEALAAAGWTGTVITAADFRAREAAVDLADTAPPSVREASEPFLMLFSSGTTSNPKAFIKTRQQYRDNVAVSSAYLEPFPEVATLAPGPVSYSLTLYAVIESLATGGSVHVADDFDPFTMGSRIADEAITRVVAVPAVVKALAEAARRTPAHFLGLDLVVTGGANLPASIRSALAEVLPDTRLISYYGAAEIGFIGDSRDGDGTWISIYDTIGVEVHDDADARLPDGEIGTVWIRAAACSDGYVTGTTDAQLRRPDGWATVGDQGRIENGLLQLAGRAGDIAITGGHKVSLPEVERAFEEFDGGDARSGQGRLGEVCAIALPDDGLGSIVALVIEPGAQGSGSHAGDGDPTAPDKAALLDHARAKLAPQFVPRRFYSLDRLPRTVGGKIRRHETVDLVMSGKAQRL</sequence>
<dbReference type="Proteomes" id="UP000075950">
    <property type="component" value="Chromosome"/>
</dbReference>
<keyword evidence="2 4" id="KW-0436">Ligase</keyword>
<comment type="similarity">
    <text evidence="1">Belongs to the ATP-dependent AMP-binding enzyme family.</text>
</comment>
<dbReference type="InterPro" id="IPR042099">
    <property type="entry name" value="ANL_N_sf"/>
</dbReference>
<dbReference type="GO" id="GO:0006631">
    <property type="term" value="P:fatty acid metabolic process"/>
    <property type="evidence" value="ECO:0007669"/>
    <property type="project" value="TreeGrafter"/>
</dbReference>
<feature type="domain" description="AMP-dependent synthetase/ligase" evidence="3">
    <location>
        <begin position="10"/>
        <end position="376"/>
    </location>
</feature>
<evidence type="ECO:0000256" key="2">
    <source>
        <dbReference type="ARBA" id="ARBA00022598"/>
    </source>
</evidence>
<dbReference type="Gene3D" id="3.40.50.12780">
    <property type="entry name" value="N-terminal domain of ligase-like"/>
    <property type="match status" value="1"/>
</dbReference>
<evidence type="ECO:0000256" key="1">
    <source>
        <dbReference type="ARBA" id="ARBA00006432"/>
    </source>
</evidence>